<accession>N6Z7W6</accession>
<evidence type="ECO:0000256" key="1">
    <source>
        <dbReference type="SAM" id="Phobius"/>
    </source>
</evidence>
<dbReference type="eggNOG" id="COG2832">
    <property type="taxonomic scope" value="Bacteria"/>
</dbReference>
<dbReference type="RefSeq" id="WP_004332451.1">
    <property type="nucleotide sequence ID" value="NZ_AMXE01000001.1"/>
</dbReference>
<dbReference type="PANTHER" id="PTHR35813">
    <property type="entry name" value="INNER MEMBRANE PROTEIN YBAN"/>
    <property type="match status" value="1"/>
</dbReference>
<dbReference type="EMBL" id="AMXE01000001">
    <property type="protein sequence ID" value="ENO90692.1"/>
    <property type="molecule type" value="Genomic_DNA"/>
</dbReference>
<feature type="transmembrane region" description="Helical" evidence="1">
    <location>
        <begin position="12"/>
        <end position="33"/>
    </location>
</feature>
<dbReference type="GO" id="GO:0005886">
    <property type="term" value="C:plasma membrane"/>
    <property type="evidence" value="ECO:0007669"/>
    <property type="project" value="TreeGrafter"/>
</dbReference>
<evidence type="ECO:0008006" key="4">
    <source>
        <dbReference type="Google" id="ProtNLM"/>
    </source>
</evidence>
<keyword evidence="1" id="KW-0472">Membrane</keyword>
<comment type="caution">
    <text evidence="2">The sequence shown here is derived from an EMBL/GenBank/DDBJ whole genome shotgun (WGS) entry which is preliminary data.</text>
</comment>
<evidence type="ECO:0000313" key="2">
    <source>
        <dbReference type="EMBL" id="ENO90692.1"/>
    </source>
</evidence>
<dbReference type="PANTHER" id="PTHR35813:SF1">
    <property type="entry name" value="INNER MEMBRANE PROTEIN YBAN"/>
    <property type="match status" value="1"/>
</dbReference>
<keyword evidence="1" id="KW-1133">Transmembrane helix</keyword>
<evidence type="ECO:0000313" key="3">
    <source>
        <dbReference type="Proteomes" id="UP000013232"/>
    </source>
</evidence>
<gene>
    <name evidence="2" type="ORF">C666_00660</name>
</gene>
<sequence length="128" mass="13838">MIAQPARGLKRWLLLALAVTSLAVGAAGLVIPGLPTTEFVLLAAWAAARSSPQLHAWIAGHRLFGPLLEHWQRGRLPRKAKWAATCTMGLAALAMPLGISHRPSLAIGLACMAAVLLWLWLRPEPEER</sequence>
<proteinExistence type="predicted"/>
<keyword evidence="3" id="KW-1185">Reference proteome</keyword>
<protein>
    <recommendedName>
        <fullName evidence="4">Inner membrane protein</fullName>
    </recommendedName>
</protein>
<dbReference type="PIRSF" id="PIRSF016789">
    <property type="entry name" value="DUF454"/>
    <property type="match status" value="1"/>
</dbReference>
<feature type="transmembrane region" description="Helical" evidence="1">
    <location>
        <begin position="105"/>
        <end position="121"/>
    </location>
</feature>
<keyword evidence="1" id="KW-0812">Transmembrane</keyword>
<dbReference type="STRING" id="1123367.GCA_000621305_01723"/>
<organism evidence="2 3">
    <name type="scientific">Thauera linaloolentis (strain DSM 12138 / JCM 21573 / CCUG 41526 / CIP 105981 / IAM 15112 / NBRC 102519 / 47Lol)</name>
    <dbReference type="NCBI Taxonomy" id="1123367"/>
    <lineage>
        <taxon>Bacteria</taxon>
        <taxon>Pseudomonadati</taxon>
        <taxon>Pseudomonadota</taxon>
        <taxon>Betaproteobacteria</taxon>
        <taxon>Rhodocyclales</taxon>
        <taxon>Zoogloeaceae</taxon>
        <taxon>Thauera</taxon>
    </lineage>
</organism>
<dbReference type="Proteomes" id="UP000013232">
    <property type="component" value="Unassembled WGS sequence"/>
</dbReference>
<dbReference type="Pfam" id="PF04304">
    <property type="entry name" value="DUF454"/>
    <property type="match status" value="1"/>
</dbReference>
<reference evidence="2 3" key="1">
    <citation type="submission" date="2012-09" db="EMBL/GenBank/DDBJ databases">
        <title>Draft Genome Sequences of 6 Strains from Genus Thauera.</title>
        <authorList>
            <person name="Liu B."/>
            <person name="Shapleigh J.P."/>
            <person name="Frostegard A.H."/>
        </authorList>
    </citation>
    <scope>NUCLEOTIDE SEQUENCE [LARGE SCALE GENOMIC DNA]</scope>
    <source>
        <strain evidence="3">47Lol / DSM 12138</strain>
    </source>
</reference>
<name>N6Z7W6_THAL4</name>
<dbReference type="InterPro" id="IPR007401">
    <property type="entry name" value="DUF454"/>
</dbReference>
<dbReference type="AlphaFoldDB" id="N6Z7W6"/>